<name>A0ABY4CAK9_9BACT</name>
<keyword evidence="5 6" id="KW-0482">Metalloprotease</keyword>
<reference evidence="8" key="1">
    <citation type="submission" date="2022-03" db="EMBL/GenBank/DDBJ databases">
        <title>Genome Identification and Characterization of new species Bdellovibrio reynosense LBG001 sp. nov. from a Mexico soil sample.</title>
        <authorList>
            <person name="Camilli A."/>
            <person name="Ajao Y."/>
            <person name="Guo X."/>
        </authorList>
    </citation>
    <scope>NUCLEOTIDE SEQUENCE</scope>
    <source>
        <strain evidence="8">LBG001</strain>
    </source>
</reference>
<dbReference type="RefSeq" id="WP_243538513.1">
    <property type="nucleotide sequence ID" value="NZ_CP093442.1"/>
</dbReference>
<accession>A0ABY4CAK9</accession>
<evidence type="ECO:0000256" key="6">
    <source>
        <dbReference type="RuleBase" id="RU003983"/>
    </source>
</evidence>
<evidence type="ECO:0000256" key="2">
    <source>
        <dbReference type="ARBA" id="ARBA00022723"/>
    </source>
</evidence>
<keyword evidence="3 6" id="KW-0378">Hydrolase</keyword>
<dbReference type="CDD" id="cd07331">
    <property type="entry name" value="M48C_Oma1_like"/>
    <property type="match status" value="1"/>
</dbReference>
<evidence type="ECO:0000313" key="8">
    <source>
        <dbReference type="EMBL" id="UOF01893.1"/>
    </source>
</evidence>
<evidence type="ECO:0000256" key="4">
    <source>
        <dbReference type="ARBA" id="ARBA00022833"/>
    </source>
</evidence>
<comment type="similarity">
    <text evidence="6">Belongs to the peptidase M48 family.</text>
</comment>
<dbReference type="PROSITE" id="PS51257">
    <property type="entry name" value="PROKAR_LIPOPROTEIN"/>
    <property type="match status" value="1"/>
</dbReference>
<dbReference type="Pfam" id="PF01435">
    <property type="entry name" value="Peptidase_M48"/>
    <property type="match status" value="1"/>
</dbReference>
<dbReference type="EMBL" id="CP093442">
    <property type="protein sequence ID" value="UOF01893.1"/>
    <property type="molecule type" value="Genomic_DNA"/>
</dbReference>
<dbReference type="Gene3D" id="3.30.2010.10">
    <property type="entry name" value="Metalloproteases ('zincins'), catalytic domain"/>
    <property type="match status" value="1"/>
</dbReference>
<keyword evidence="1 6" id="KW-0645">Protease</keyword>
<comment type="cofactor">
    <cofactor evidence="6">
        <name>Zn(2+)</name>
        <dbReference type="ChEBI" id="CHEBI:29105"/>
    </cofactor>
    <text evidence="6">Binds 1 zinc ion per subunit.</text>
</comment>
<dbReference type="PANTHER" id="PTHR22726:SF24">
    <property type="entry name" value="M48 FAMILY METALLOPEPTIDASE"/>
    <property type="match status" value="1"/>
</dbReference>
<evidence type="ECO:0000256" key="5">
    <source>
        <dbReference type="ARBA" id="ARBA00023049"/>
    </source>
</evidence>
<dbReference type="InterPro" id="IPR001915">
    <property type="entry name" value="Peptidase_M48"/>
</dbReference>
<sequence>MKHLLTATFLITLVLISACTTSPTGRRQLLLLPESQMQEMGAQAFTEMKGKTPTEKDPKLNNYVKCIVDHLAVQIKEGEIPKQWDVVVFKSDEANAFALPGGKVGVYTGLLKVAATQDQLAAVIGHEMGHVIAQHGNARVSETLVAQGGLDIVNTVLAQRQGQNYDLLMAGLGLGAQYGVLMPHGRAQESEADVLGLQLMAKAGFDPRASVELWKNMGKAGGSQPPEFLSTHPSHGTRIENLNDNMKNALALASQSTSKPNCVR</sequence>
<dbReference type="PANTHER" id="PTHR22726">
    <property type="entry name" value="METALLOENDOPEPTIDASE OMA1"/>
    <property type="match status" value="1"/>
</dbReference>
<evidence type="ECO:0000256" key="1">
    <source>
        <dbReference type="ARBA" id="ARBA00022670"/>
    </source>
</evidence>
<evidence type="ECO:0000313" key="9">
    <source>
        <dbReference type="Proteomes" id="UP000830116"/>
    </source>
</evidence>
<organism evidence="8 9">
    <name type="scientific">Bdellovibrio reynosensis</name>
    <dbReference type="NCBI Taxonomy" id="2835041"/>
    <lineage>
        <taxon>Bacteria</taxon>
        <taxon>Pseudomonadati</taxon>
        <taxon>Bdellovibrionota</taxon>
        <taxon>Bdellovibrionia</taxon>
        <taxon>Bdellovibrionales</taxon>
        <taxon>Pseudobdellovibrionaceae</taxon>
        <taxon>Bdellovibrio</taxon>
    </lineage>
</organism>
<keyword evidence="4 6" id="KW-0862">Zinc</keyword>
<proteinExistence type="inferred from homology"/>
<feature type="domain" description="Peptidase M48" evidence="7">
    <location>
        <begin position="58"/>
        <end position="243"/>
    </location>
</feature>
<evidence type="ECO:0000259" key="7">
    <source>
        <dbReference type="Pfam" id="PF01435"/>
    </source>
</evidence>
<dbReference type="InterPro" id="IPR051156">
    <property type="entry name" value="Mito/Outer_Membr_Metalloprot"/>
</dbReference>
<keyword evidence="2" id="KW-0479">Metal-binding</keyword>
<gene>
    <name evidence="8" type="ORF">MNR06_02855</name>
</gene>
<protein>
    <submittedName>
        <fullName evidence="8">M48 family metallopeptidase</fullName>
    </submittedName>
</protein>
<keyword evidence="9" id="KW-1185">Reference proteome</keyword>
<dbReference type="Proteomes" id="UP000830116">
    <property type="component" value="Chromosome"/>
</dbReference>
<evidence type="ECO:0000256" key="3">
    <source>
        <dbReference type="ARBA" id="ARBA00022801"/>
    </source>
</evidence>